<feature type="domain" description="AAA-ATPase-like" evidence="1">
    <location>
        <begin position="10"/>
        <end position="241"/>
    </location>
</feature>
<protein>
    <submittedName>
        <fullName evidence="2">Putative AAA-ATPase</fullName>
    </submittedName>
</protein>
<gene>
    <name evidence="2" type="ORF">G1C95_1787</name>
</gene>
<keyword evidence="3" id="KW-1185">Reference proteome</keyword>
<proteinExistence type="predicted"/>
<dbReference type="Pfam" id="PF08011">
    <property type="entry name" value="PDDEXK_9"/>
    <property type="match status" value="1"/>
</dbReference>
<name>A0A7Y0EQN8_9BIFI</name>
<evidence type="ECO:0000313" key="2">
    <source>
        <dbReference type="EMBL" id="NMM94600.1"/>
    </source>
</evidence>
<accession>A0A7Y0EQN8</accession>
<dbReference type="AlphaFoldDB" id="A0A7Y0EQN8"/>
<dbReference type="InterPro" id="IPR018631">
    <property type="entry name" value="AAA-ATPase-like_dom"/>
</dbReference>
<dbReference type="PANTHER" id="PTHR34825">
    <property type="entry name" value="CONSERVED PROTEIN, WITH A WEAK D-GALACTARATE DEHYDRATASE/ALTRONATE HYDROLASE DOMAIN"/>
    <property type="match status" value="1"/>
</dbReference>
<evidence type="ECO:0000259" key="1">
    <source>
        <dbReference type="Pfam" id="PF09820"/>
    </source>
</evidence>
<reference evidence="2 3" key="1">
    <citation type="submission" date="2020-02" db="EMBL/GenBank/DDBJ databases">
        <title>Characterization of phylogenetic diversity of novel bifidobacterial species isolated in Czech ZOOs.</title>
        <authorList>
            <person name="Lugli G.A."/>
            <person name="Vera N.B."/>
            <person name="Ventura M."/>
        </authorList>
    </citation>
    <scope>NUCLEOTIDE SEQUENCE [LARGE SCALE GENOMIC DNA]</scope>
    <source>
        <strain evidence="2 3">DSM 109957</strain>
    </source>
</reference>
<organism evidence="2 3">
    <name type="scientific">Bifidobacterium oedipodis</name>
    <dbReference type="NCBI Taxonomy" id="2675322"/>
    <lineage>
        <taxon>Bacteria</taxon>
        <taxon>Bacillati</taxon>
        <taxon>Actinomycetota</taxon>
        <taxon>Actinomycetes</taxon>
        <taxon>Bifidobacteriales</taxon>
        <taxon>Bifidobacteriaceae</taxon>
        <taxon>Bifidobacterium</taxon>
    </lineage>
</organism>
<comment type="caution">
    <text evidence="2">The sequence shown here is derived from an EMBL/GenBank/DDBJ whole genome shotgun (WGS) entry which is preliminary data.</text>
</comment>
<sequence>MDRSGRKRLPIGFGGFDDVAATSVLVDKTQLIADVLDSGYAVTLFCRPRRFGKTLNMTTLKAFLEIPTDGRSRAPLFEGTDIWQADGGRYRQYQGAYPVVHMSMLAAKGQTWKDTYAALTDVIIGEYARHRYVLESDNLAADDREYFERILSGETSERDYLSSLRRLAMILRQYHHRDVVVLIDEYDAPIMAAYSAPGGGYYDEAVSFLKMLLTGTLKNSGGLMAFACLTGVQRISKESIFSDLNNMVVDTALSTEFDEHYGFTDAQVQALAAYLGYSDCMDEMREWYDGYRFGDVDVYNPWSVLNYLKQGCAADVYWGNTSGNDVIGGLMRSANAETLEKIYTLMQPGGVVSAPLNLGVVFPDLGIRGNAIWSMLYLAGYLTTDDTSRPGMVQLPRRLRIPNLEIASLYHSEIIERFADAAGGYDHLESFRKALVEGDAQRLNEELNRMLRDSLSSFDLVNENACHMLLMGLCFGVPGYADPTSNREAGYGRYDIRLVPAAGGPDAFSFMPSTGKPLITIELKYLKADSALSDSMFQDDALRSRAVAAIQQIEERSYDTDASKLGAQGRVRWGIVFSGKHCVAVCEQIAG</sequence>
<dbReference type="InterPro" id="IPR012547">
    <property type="entry name" value="PDDEXK_9"/>
</dbReference>
<dbReference type="PANTHER" id="PTHR34825:SF1">
    <property type="entry name" value="AAA-ATPASE-LIKE DOMAIN-CONTAINING PROTEIN"/>
    <property type="match status" value="1"/>
</dbReference>
<dbReference type="Proteomes" id="UP000532194">
    <property type="component" value="Unassembled WGS sequence"/>
</dbReference>
<evidence type="ECO:0000313" key="3">
    <source>
        <dbReference type="Proteomes" id="UP000532194"/>
    </source>
</evidence>
<dbReference type="Pfam" id="PF09820">
    <property type="entry name" value="AAA-ATPase_like"/>
    <property type="match status" value="1"/>
</dbReference>
<dbReference type="EMBL" id="JAAIII010000005">
    <property type="protein sequence ID" value="NMM94600.1"/>
    <property type="molecule type" value="Genomic_DNA"/>
</dbReference>